<dbReference type="Pfam" id="PF13271">
    <property type="entry name" value="DUF4062"/>
    <property type="match status" value="1"/>
</dbReference>
<reference evidence="2 3" key="2">
    <citation type="submission" date="2018-12" db="EMBL/GenBank/DDBJ databases">
        <title>Simiduia agarivorans gen. nov., sp. nov., a marine, agarolytic bacterium isolated from shallow coastal water from Keelung, Taiwan.</title>
        <authorList>
            <person name="Shieh W.Y."/>
        </authorList>
    </citation>
    <scope>NUCLEOTIDE SEQUENCE [LARGE SCALE GENOMIC DNA]</scope>
    <source>
        <strain evidence="2 3">GTF-13</strain>
    </source>
</reference>
<dbReference type="InterPro" id="IPR025139">
    <property type="entry name" value="DUF4062"/>
</dbReference>
<name>A0A3P3VLN8_9GAMM</name>
<accession>A0A3P3VLN8</accession>
<comment type="caution">
    <text evidence="2">The sequence shown here is derived from an EMBL/GenBank/DDBJ whole genome shotgun (WGS) entry which is preliminary data.</text>
</comment>
<evidence type="ECO:0000313" key="3">
    <source>
        <dbReference type="Proteomes" id="UP000280792"/>
    </source>
</evidence>
<reference evidence="2 3" key="1">
    <citation type="submission" date="2018-08" db="EMBL/GenBank/DDBJ databases">
        <authorList>
            <person name="Khan S.A."/>
        </authorList>
    </citation>
    <scope>NUCLEOTIDE SEQUENCE [LARGE SCALE GENOMIC DNA]</scope>
    <source>
        <strain evidence="2 3">GTF-13</strain>
    </source>
</reference>
<dbReference type="AlphaFoldDB" id="A0A3P3VLN8"/>
<dbReference type="EMBL" id="QWEZ01000001">
    <property type="protein sequence ID" value="RRJ83672.1"/>
    <property type="molecule type" value="Genomic_DNA"/>
</dbReference>
<dbReference type="Proteomes" id="UP000280792">
    <property type="component" value="Unassembled WGS sequence"/>
</dbReference>
<organism evidence="2 3">
    <name type="scientific">Aestuariirhabdus litorea</name>
    <dbReference type="NCBI Taxonomy" id="2528527"/>
    <lineage>
        <taxon>Bacteria</taxon>
        <taxon>Pseudomonadati</taxon>
        <taxon>Pseudomonadota</taxon>
        <taxon>Gammaproteobacteria</taxon>
        <taxon>Oceanospirillales</taxon>
        <taxon>Aestuariirhabdaceae</taxon>
        <taxon>Aestuariirhabdus</taxon>
    </lineage>
</organism>
<feature type="domain" description="DUF4062" evidence="1">
    <location>
        <begin position="19"/>
        <end position="103"/>
    </location>
</feature>
<keyword evidence="3" id="KW-1185">Reference proteome</keyword>
<sequence length="348" mass="39825">MIPVFNSRVRARVTTKRYQVFISGSHSDLQEERKALLYTLLSMGCIPVGPEYLPGFGDDTQDIWPLVRQQIDDSDYVIILNAGRYGPLTRSGVSYMHREYTYAKTLRKPILCLLHDGKHELPPERSETSAEGKARLRVFREELRAHPEIKWGTAEGMQQAVRRHLPVFIEDNPSPGWVRPENASFSLRQENLQLRQQVAELNDLRDTLAPMSSTNLEQSLTERAEFSFVCNLYIEGNCKLATLKASMSWKDIFTAFANPLKPSASEDKIKQSLSAFLSNAYRTLVAHRHPESHAVNDFQFTEHSMRMIRLQLRRLGLIKKDTHQSDKNRVIWELTAAGERARGRFAAA</sequence>
<evidence type="ECO:0000313" key="2">
    <source>
        <dbReference type="EMBL" id="RRJ83672.1"/>
    </source>
</evidence>
<proteinExistence type="predicted"/>
<evidence type="ECO:0000259" key="1">
    <source>
        <dbReference type="Pfam" id="PF13271"/>
    </source>
</evidence>
<gene>
    <name evidence="2" type="ORF">D0544_00685</name>
</gene>
<protein>
    <submittedName>
        <fullName evidence="2">DUF4062 domain-containing protein</fullName>
    </submittedName>
</protein>